<dbReference type="GO" id="GO:0007188">
    <property type="term" value="P:adenylate cyclase-modulating G protein-coupled receptor signaling pathway"/>
    <property type="evidence" value="ECO:0007669"/>
    <property type="project" value="TreeGrafter"/>
</dbReference>
<dbReference type="InterPro" id="IPR017983">
    <property type="entry name" value="GPCR_2_secretin-like_CS"/>
</dbReference>
<dbReference type="Gene3D" id="1.20.1070.10">
    <property type="entry name" value="Rhodopsin 7-helix transmembrane proteins"/>
    <property type="match status" value="1"/>
</dbReference>
<keyword evidence="6" id="KW-1185">Reference proteome</keyword>
<evidence type="ECO:0000313" key="7">
    <source>
        <dbReference type="WBParaSite" id="Csp11.Scaffold630.g18576.t1"/>
    </source>
</evidence>
<feature type="transmembrane region" description="Helical" evidence="5">
    <location>
        <begin position="20"/>
        <end position="39"/>
    </location>
</feature>
<accession>A0A1I7URC8</accession>
<feature type="transmembrane region" description="Helical" evidence="5">
    <location>
        <begin position="105"/>
        <end position="123"/>
    </location>
</feature>
<name>A0A1I7URC8_9PELO</name>
<comment type="subcellular location">
    <subcellularLocation>
        <location evidence="1">Membrane</location>
        <topology evidence="1">Multi-pass membrane protein</topology>
    </subcellularLocation>
</comment>
<dbReference type="STRING" id="1561998.A0A1I7URC8"/>
<dbReference type="PANTHER" id="PTHR45620:SF42">
    <property type="entry name" value="G-PROTEIN COUPLED RECEPTOR SEB-2"/>
    <property type="match status" value="1"/>
</dbReference>
<organism evidence="6 7">
    <name type="scientific">Caenorhabditis tropicalis</name>
    <dbReference type="NCBI Taxonomy" id="1561998"/>
    <lineage>
        <taxon>Eukaryota</taxon>
        <taxon>Metazoa</taxon>
        <taxon>Ecdysozoa</taxon>
        <taxon>Nematoda</taxon>
        <taxon>Chromadorea</taxon>
        <taxon>Rhabditida</taxon>
        <taxon>Rhabditina</taxon>
        <taxon>Rhabditomorpha</taxon>
        <taxon>Rhabditoidea</taxon>
        <taxon>Rhabditidae</taxon>
        <taxon>Peloderinae</taxon>
        <taxon>Caenorhabditis</taxon>
    </lineage>
</organism>
<dbReference type="PANTHER" id="PTHR45620">
    <property type="entry name" value="PDF RECEPTOR-LIKE PROTEIN-RELATED"/>
    <property type="match status" value="1"/>
</dbReference>
<protein>
    <submittedName>
        <fullName evidence="7">G_PROTEIN_RECEP_F2_4 domain-containing protein</fullName>
    </submittedName>
</protein>
<proteinExistence type="predicted"/>
<evidence type="ECO:0000256" key="1">
    <source>
        <dbReference type="ARBA" id="ARBA00004141"/>
    </source>
</evidence>
<evidence type="ECO:0000256" key="3">
    <source>
        <dbReference type="ARBA" id="ARBA00022989"/>
    </source>
</evidence>
<reference evidence="7" key="1">
    <citation type="submission" date="2016-11" db="UniProtKB">
        <authorList>
            <consortium name="WormBaseParasite"/>
        </authorList>
    </citation>
    <scope>IDENTIFICATION</scope>
</reference>
<dbReference type="Proteomes" id="UP000095282">
    <property type="component" value="Unplaced"/>
</dbReference>
<keyword evidence="3 5" id="KW-1133">Transmembrane helix</keyword>
<sequence>MNLLHGFGMTKTVQFTVTVSAHNASNSTTLVCALLVFRYLSALQHYQFATIILAFFWVFWGFPLEFEVNVLLLFLILFILVKKLRDDPHLEKIQYRKLSKAVRGAFMLVPVFGVQQLATIYRFNNPYYQVIDQGLNGMQGLLVSLIVCYTNRTVIESLSKMWNSRQEKRAIGAECRQRMSIQENGKLILKSPAATTEHVAL</sequence>
<dbReference type="eggNOG" id="KOG4564">
    <property type="taxonomic scope" value="Eukaryota"/>
</dbReference>
<feature type="transmembrane region" description="Helical" evidence="5">
    <location>
        <begin position="135"/>
        <end position="155"/>
    </location>
</feature>
<dbReference type="InterPro" id="IPR050332">
    <property type="entry name" value="GPCR_2"/>
</dbReference>
<evidence type="ECO:0000256" key="4">
    <source>
        <dbReference type="ARBA" id="ARBA00023136"/>
    </source>
</evidence>
<dbReference type="PROSITE" id="PS00650">
    <property type="entry name" value="G_PROTEIN_RECEP_F2_2"/>
    <property type="match status" value="1"/>
</dbReference>
<dbReference type="AlphaFoldDB" id="A0A1I7URC8"/>
<evidence type="ECO:0000313" key="6">
    <source>
        <dbReference type="Proteomes" id="UP000095282"/>
    </source>
</evidence>
<keyword evidence="4 5" id="KW-0472">Membrane</keyword>
<evidence type="ECO:0000256" key="2">
    <source>
        <dbReference type="ARBA" id="ARBA00022692"/>
    </source>
</evidence>
<dbReference type="Pfam" id="PF00002">
    <property type="entry name" value="7tm_2"/>
    <property type="match status" value="1"/>
</dbReference>
<dbReference type="WBParaSite" id="Csp11.Scaffold630.g18576.t1">
    <property type="protein sequence ID" value="Csp11.Scaffold630.g18576.t1"/>
    <property type="gene ID" value="Csp11.Scaffold630.g18576"/>
</dbReference>
<feature type="transmembrane region" description="Helical" evidence="5">
    <location>
        <begin position="68"/>
        <end position="84"/>
    </location>
</feature>
<dbReference type="GO" id="GO:0005886">
    <property type="term" value="C:plasma membrane"/>
    <property type="evidence" value="ECO:0007669"/>
    <property type="project" value="TreeGrafter"/>
</dbReference>
<keyword evidence="2 5" id="KW-0812">Transmembrane</keyword>
<dbReference type="InterPro" id="IPR000832">
    <property type="entry name" value="GPCR_2_secretin-like"/>
</dbReference>
<evidence type="ECO:0000256" key="5">
    <source>
        <dbReference type="SAM" id="Phobius"/>
    </source>
</evidence>
<dbReference type="GO" id="GO:0008528">
    <property type="term" value="F:G protein-coupled peptide receptor activity"/>
    <property type="evidence" value="ECO:0007669"/>
    <property type="project" value="TreeGrafter"/>
</dbReference>